<dbReference type="GO" id="GO:0006355">
    <property type="term" value="P:regulation of DNA-templated transcription"/>
    <property type="evidence" value="ECO:0007669"/>
    <property type="project" value="InterPro"/>
</dbReference>
<name>A0A8J6XFP2_9CYAN</name>
<proteinExistence type="predicted"/>
<dbReference type="Pfam" id="PF01402">
    <property type="entry name" value="RHH_1"/>
    <property type="match status" value="1"/>
</dbReference>
<feature type="domain" description="Ribbon-helix-helix protein CopG" evidence="1">
    <location>
        <begin position="3"/>
        <end position="34"/>
    </location>
</feature>
<comment type="caution">
    <text evidence="2">The sequence shown here is derived from an EMBL/GenBank/DDBJ whole genome shotgun (WGS) entry which is preliminary data.</text>
</comment>
<keyword evidence="3" id="KW-1185">Reference proteome</keyword>
<organism evidence="2 3">
    <name type="scientific">Iningainema tapete BLCC-T55</name>
    <dbReference type="NCBI Taxonomy" id="2748662"/>
    <lineage>
        <taxon>Bacteria</taxon>
        <taxon>Bacillati</taxon>
        <taxon>Cyanobacteriota</taxon>
        <taxon>Cyanophyceae</taxon>
        <taxon>Nostocales</taxon>
        <taxon>Scytonemataceae</taxon>
        <taxon>Iningainema tapete</taxon>
    </lineage>
</organism>
<dbReference type="Proteomes" id="UP000629098">
    <property type="component" value="Unassembled WGS sequence"/>
</dbReference>
<protein>
    <submittedName>
        <fullName evidence="2">Ribbon-helix-helix protein, CopG family</fullName>
    </submittedName>
</protein>
<evidence type="ECO:0000313" key="2">
    <source>
        <dbReference type="EMBL" id="MBD2773183.1"/>
    </source>
</evidence>
<sequence length="50" mass="5483">MFTLTPEGTELLEAKANSLGISKSELIERIARNQVSSDSNRQLLGECFAN</sequence>
<evidence type="ECO:0000313" key="3">
    <source>
        <dbReference type="Proteomes" id="UP000629098"/>
    </source>
</evidence>
<gene>
    <name evidence="2" type="ORF">ICL16_14180</name>
</gene>
<evidence type="ECO:0000259" key="1">
    <source>
        <dbReference type="Pfam" id="PF01402"/>
    </source>
</evidence>
<dbReference type="EMBL" id="JACXAE010000050">
    <property type="protein sequence ID" value="MBD2773183.1"/>
    <property type="molecule type" value="Genomic_DNA"/>
</dbReference>
<dbReference type="AlphaFoldDB" id="A0A8J6XFP2"/>
<accession>A0A8J6XFP2</accession>
<reference evidence="2" key="1">
    <citation type="submission" date="2020-09" db="EMBL/GenBank/DDBJ databases">
        <title>Iningainema tapete sp. nov. (Scytonemataceae, Cyanobacteria) from greenhouses in central Florida (USA) produces two types of nodularin with biosynthetic potential for microcystin-LR and anabaenopeptins.</title>
        <authorList>
            <person name="Berthold D.E."/>
            <person name="Lefler F.W."/>
            <person name="Huang I.-S."/>
            <person name="Abdulla H."/>
            <person name="Zimba P.V."/>
            <person name="Laughinghouse H.D. IV."/>
        </authorList>
    </citation>
    <scope>NUCLEOTIDE SEQUENCE</scope>
    <source>
        <strain evidence="2">BLCCT55</strain>
    </source>
</reference>
<dbReference type="InterPro" id="IPR002145">
    <property type="entry name" value="CopG"/>
</dbReference>